<keyword evidence="1" id="KW-1133">Transmembrane helix</keyword>
<feature type="transmembrane region" description="Helical" evidence="1">
    <location>
        <begin position="405"/>
        <end position="423"/>
    </location>
</feature>
<organism evidence="3 4">
    <name type="scientific">Pseudoalteromonas porphyrae</name>
    <dbReference type="NCBI Taxonomy" id="187330"/>
    <lineage>
        <taxon>Bacteria</taxon>
        <taxon>Pseudomonadati</taxon>
        <taxon>Pseudomonadota</taxon>
        <taxon>Gammaproteobacteria</taxon>
        <taxon>Alteromonadales</taxon>
        <taxon>Pseudoalteromonadaceae</taxon>
        <taxon>Pseudoalteromonas</taxon>
    </lineage>
</organism>
<dbReference type="EMBL" id="LHPH01000010">
    <property type="protein sequence ID" value="KPH63117.1"/>
    <property type="molecule type" value="Genomic_DNA"/>
</dbReference>
<accession>A0A0N1EJK1</accession>
<dbReference type="InterPro" id="IPR005182">
    <property type="entry name" value="YdbS-like_PH"/>
</dbReference>
<feature type="transmembrane region" description="Helical" evidence="1">
    <location>
        <begin position="237"/>
        <end position="265"/>
    </location>
</feature>
<proteinExistence type="predicted"/>
<dbReference type="STRING" id="187330.AMS58_14975"/>
<dbReference type="AlphaFoldDB" id="A0A0N1EJK1"/>
<dbReference type="InterPro" id="IPR014529">
    <property type="entry name" value="UCP026631"/>
</dbReference>
<keyword evidence="1" id="KW-0812">Transmembrane</keyword>
<evidence type="ECO:0000256" key="1">
    <source>
        <dbReference type="SAM" id="Phobius"/>
    </source>
</evidence>
<keyword evidence="4" id="KW-1185">Reference proteome</keyword>
<reference evidence="3 4" key="1">
    <citation type="submission" date="2015-08" db="EMBL/GenBank/DDBJ databases">
        <title>Draft Genome Sequence of Pseudoalteromonas porphyrae UCD-SED14.</title>
        <authorList>
            <person name="Coil D.A."/>
            <person name="Jospin G."/>
            <person name="Lee R.D."/>
            <person name="Eisen J.A."/>
        </authorList>
    </citation>
    <scope>NUCLEOTIDE SEQUENCE [LARGE SCALE GENOMIC DNA]</scope>
    <source>
        <strain evidence="3 4">UCD-SED14</strain>
    </source>
</reference>
<name>A0A0N1EJK1_9GAMM</name>
<dbReference type="Pfam" id="PF03703">
    <property type="entry name" value="bPH_2"/>
    <property type="match status" value="1"/>
</dbReference>
<comment type="caution">
    <text evidence="3">The sequence shown here is derived from an EMBL/GenBank/DDBJ whole genome shotgun (WGS) entry which is preliminary data.</text>
</comment>
<feature type="domain" description="YdbS-like PH" evidence="2">
    <location>
        <begin position="74"/>
        <end position="153"/>
    </location>
</feature>
<dbReference type="Proteomes" id="UP000037848">
    <property type="component" value="Unassembled WGS sequence"/>
</dbReference>
<feature type="transmembrane region" description="Helical" evidence="1">
    <location>
        <begin position="52"/>
        <end position="75"/>
    </location>
</feature>
<evidence type="ECO:0000313" key="3">
    <source>
        <dbReference type="EMBL" id="KPH63117.1"/>
    </source>
</evidence>
<sequence length="515" mass="58787">MSSQMGNLKWQRVSPWALVYFVLHFAFRFVKDGIFNLLPIGIVFVTQVQDKLFWGQIAGAVAVVGLLVYSFAYYINFRYCISDDHEILLNKGVFKKERLTLNFLRVQNVNIAEPFYFKPLGLVNCIFDAAGSTSQEAVLPGVTVNYAEQMRERVLAYKQTQQPDATAPEADDLDASEPHQCLTLSNKEVAKFGLMSNMAILALAALAPFMNVVFEFLEKAVINRLESFYQQEVGMLVNAAALAVFSLFVFIVLIAVLLSVLMSLIRFYNYELYFHGGKFKRISGLLERHQLSVSLDKVQSMLIKQNLVARLLKRYTVQCLQATSGGFTAGAKSKQSLVMPVLTLEQVKQACQWVHPWINTEGFDFKTLNFKGVEKALLIKNLFLYAFLPSLIFAIFGYFNEVINPFYSALSFTLLSMLVYLSYKRYGYYFYQYKGRYYGVFRSGMIGVQYRVFELYKAQSTYSVSTYFMRKSGLKSMYIQLAAGTVSMPYLKADVANEIIDFTLFQAESDQRSWM</sequence>
<feature type="transmembrane region" description="Helical" evidence="1">
    <location>
        <begin position="194"/>
        <end position="217"/>
    </location>
</feature>
<dbReference type="PANTHER" id="PTHR34473:SF2">
    <property type="entry name" value="UPF0699 TRANSMEMBRANE PROTEIN YDBT"/>
    <property type="match status" value="1"/>
</dbReference>
<dbReference type="PATRIC" id="fig|187330.3.peg.4226"/>
<dbReference type="PANTHER" id="PTHR34473">
    <property type="entry name" value="UPF0699 TRANSMEMBRANE PROTEIN YDBS"/>
    <property type="match status" value="1"/>
</dbReference>
<feature type="transmembrane region" description="Helical" evidence="1">
    <location>
        <begin position="382"/>
        <end position="399"/>
    </location>
</feature>
<keyword evidence="1" id="KW-0472">Membrane</keyword>
<dbReference type="PIRSF" id="PIRSF026631">
    <property type="entry name" value="UCP026631"/>
    <property type="match status" value="1"/>
</dbReference>
<protein>
    <submittedName>
        <fullName evidence="3">Stress protein</fullName>
    </submittedName>
</protein>
<evidence type="ECO:0000313" key="4">
    <source>
        <dbReference type="Proteomes" id="UP000037848"/>
    </source>
</evidence>
<evidence type="ECO:0000259" key="2">
    <source>
        <dbReference type="Pfam" id="PF03703"/>
    </source>
</evidence>
<gene>
    <name evidence="3" type="ORF">ADS77_10555</name>
</gene>